<dbReference type="OrthoDB" id="6509976at2759"/>
<reference evidence="3 4" key="1">
    <citation type="journal article" date="2020" name="Cell">
        <title>Large-Scale Comparative Analyses of Tick Genomes Elucidate Their Genetic Diversity and Vector Capacities.</title>
        <authorList>
            <consortium name="Tick Genome and Microbiome Consortium (TIGMIC)"/>
            <person name="Jia N."/>
            <person name="Wang J."/>
            <person name="Shi W."/>
            <person name="Du L."/>
            <person name="Sun Y."/>
            <person name="Zhan W."/>
            <person name="Jiang J.F."/>
            <person name="Wang Q."/>
            <person name="Zhang B."/>
            <person name="Ji P."/>
            <person name="Bell-Sakyi L."/>
            <person name="Cui X.M."/>
            <person name="Yuan T.T."/>
            <person name="Jiang B.G."/>
            <person name="Yang W.F."/>
            <person name="Lam T.T."/>
            <person name="Chang Q.C."/>
            <person name="Ding S.J."/>
            <person name="Wang X.J."/>
            <person name="Zhu J.G."/>
            <person name="Ruan X.D."/>
            <person name="Zhao L."/>
            <person name="Wei J.T."/>
            <person name="Ye R.Z."/>
            <person name="Que T.C."/>
            <person name="Du C.H."/>
            <person name="Zhou Y.H."/>
            <person name="Cheng J.X."/>
            <person name="Dai P.F."/>
            <person name="Guo W.B."/>
            <person name="Han X.H."/>
            <person name="Huang E.J."/>
            <person name="Li L.F."/>
            <person name="Wei W."/>
            <person name="Gao Y.C."/>
            <person name="Liu J.Z."/>
            <person name="Shao H.Z."/>
            <person name="Wang X."/>
            <person name="Wang C.C."/>
            <person name="Yang T.C."/>
            <person name="Huo Q.B."/>
            <person name="Li W."/>
            <person name="Chen H.Y."/>
            <person name="Chen S.E."/>
            <person name="Zhou L.G."/>
            <person name="Ni X.B."/>
            <person name="Tian J.H."/>
            <person name="Sheng Y."/>
            <person name="Liu T."/>
            <person name="Pan Y.S."/>
            <person name="Xia L.Y."/>
            <person name="Li J."/>
            <person name="Zhao F."/>
            <person name="Cao W.C."/>
        </authorList>
    </citation>
    <scope>NUCLEOTIDE SEQUENCE [LARGE SCALE GENOMIC DNA]</scope>
    <source>
        <strain evidence="3">HaeL-2018</strain>
    </source>
</reference>
<gene>
    <name evidence="3" type="ORF">HPB48_002544</name>
</gene>
<dbReference type="OMA" id="NWKFTWV"/>
<dbReference type="AlphaFoldDB" id="A0A9J6GM03"/>
<protein>
    <recommendedName>
        <fullName evidence="2">FP protein C-terminal domain-containing protein</fullName>
    </recommendedName>
</protein>
<evidence type="ECO:0000313" key="3">
    <source>
        <dbReference type="EMBL" id="KAH9375559.1"/>
    </source>
</evidence>
<feature type="coiled-coil region" evidence="1">
    <location>
        <begin position="1"/>
        <end position="35"/>
    </location>
</feature>
<sequence length="196" mass="22366">MNFINKMFEEFKTELRDVKKELGDARAEQQAVRTETSRLMKELIETKNLQQYVEIKGIPEVQNEDLLATTTAISACLKVSVKESDIDVVHRVPTKNKTKSNIIVKFTSRAARDKILKEAKKLRLNTSNLRLPGTEPIYINEHLCPAKKVLLGCALKAKLDKNWKFTWVADGKILMRRTDISRAVHISCMDDLAQVV</sequence>
<dbReference type="VEuPathDB" id="VectorBase:HLOH_046377"/>
<evidence type="ECO:0000313" key="4">
    <source>
        <dbReference type="Proteomes" id="UP000821853"/>
    </source>
</evidence>
<keyword evidence="1" id="KW-0175">Coiled coil</keyword>
<dbReference type="Proteomes" id="UP000821853">
    <property type="component" value="Chromosome 5"/>
</dbReference>
<dbReference type="EMBL" id="JABSTR010000007">
    <property type="protein sequence ID" value="KAH9375559.1"/>
    <property type="molecule type" value="Genomic_DNA"/>
</dbReference>
<feature type="domain" description="FP protein C-terminal" evidence="2">
    <location>
        <begin position="145"/>
        <end position="195"/>
    </location>
</feature>
<proteinExistence type="predicted"/>
<keyword evidence="4" id="KW-1185">Reference proteome</keyword>
<evidence type="ECO:0000256" key="1">
    <source>
        <dbReference type="SAM" id="Coils"/>
    </source>
</evidence>
<name>A0A9J6GM03_HAELO</name>
<accession>A0A9J6GM03</accession>
<comment type="caution">
    <text evidence="3">The sequence shown here is derived from an EMBL/GenBank/DDBJ whole genome shotgun (WGS) entry which is preliminary data.</text>
</comment>
<dbReference type="Gene3D" id="3.30.70.1820">
    <property type="entry name" value="L1 transposable element, RRM domain"/>
    <property type="match status" value="1"/>
</dbReference>
<dbReference type="Pfam" id="PF25298">
    <property type="entry name" value="Baculo_FP_2nd"/>
    <property type="match status" value="1"/>
</dbReference>
<evidence type="ECO:0000259" key="2">
    <source>
        <dbReference type="Pfam" id="PF25298"/>
    </source>
</evidence>
<organism evidence="3 4">
    <name type="scientific">Haemaphysalis longicornis</name>
    <name type="common">Bush tick</name>
    <dbReference type="NCBI Taxonomy" id="44386"/>
    <lineage>
        <taxon>Eukaryota</taxon>
        <taxon>Metazoa</taxon>
        <taxon>Ecdysozoa</taxon>
        <taxon>Arthropoda</taxon>
        <taxon>Chelicerata</taxon>
        <taxon>Arachnida</taxon>
        <taxon>Acari</taxon>
        <taxon>Parasitiformes</taxon>
        <taxon>Ixodida</taxon>
        <taxon>Ixodoidea</taxon>
        <taxon>Ixodidae</taxon>
        <taxon>Haemaphysalinae</taxon>
        <taxon>Haemaphysalis</taxon>
    </lineage>
</organism>
<dbReference type="InterPro" id="IPR057251">
    <property type="entry name" value="FP_C"/>
</dbReference>